<feature type="domain" description="Pseudouridine synthase RsuA/RluA-like" evidence="2">
    <location>
        <begin position="12"/>
        <end position="154"/>
    </location>
</feature>
<dbReference type="PROSITE" id="PS01129">
    <property type="entry name" value="PSI_RLU"/>
    <property type="match status" value="1"/>
</dbReference>
<dbReference type="PANTHER" id="PTHR21600:SF87">
    <property type="entry name" value="RNA PSEUDOURIDYLATE SYNTHASE DOMAIN-CONTAINING PROTEIN 1"/>
    <property type="match status" value="1"/>
</dbReference>
<reference evidence="3" key="1">
    <citation type="submission" date="2023-07" db="EMBL/GenBank/DDBJ databases">
        <title>Genome content predicts the carbon catabolic preferences of heterotrophic bacteria.</title>
        <authorList>
            <person name="Gralka M."/>
        </authorList>
    </citation>
    <scope>NUCLEOTIDE SEQUENCE</scope>
    <source>
        <strain evidence="3">I2M16</strain>
    </source>
</reference>
<dbReference type="GO" id="GO:0140098">
    <property type="term" value="F:catalytic activity, acting on RNA"/>
    <property type="evidence" value="ECO:0007669"/>
    <property type="project" value="UniProtKB-ARBA"/>
</dbReference>
<dbReference type="GO" id="GO:0009982">
    <property type="term" value="F:pseudouridine synthase activity"/>
    <property type="evidence" value="ECO:0007669"/>
    <property type="project" value="InterPro"/>
</dbReference>
<accession>A0AAW7XME1</accession>
<dbReference type="NCBIfam" id="TIGR01621">
    <property type="entry name" value="RluA-like"/>
    <property type="match status" value="1"/>
</dbReference>
<evidence type="ECO:0000313" key="3">
    <source>
        <dbReference type="EMBL" id="MDO6454073.1"/>
    </source>
</evidence>
<proteinExistence type="inferred from homology"/>
<dbReference type="EMBL" id="JAUOPG010000006">
    <property type="protein sequence ID" value="MDO6454073.1"/>
    <property type="molecule type" value="Genomic_DNA"/>
</dbReference>
<dbReference type="Proteomes" id="UP001169862">
    <property type="component" value="Unassembled WGS sequence"/>
</dbReference>
<organism evidence="3 4">
    <name type="scientific">Neptunomonas phycophila</name>
    <dbReference type="NCBI Taxonomy" id="1572645"/>
    <lineage>
        <taxon>Bacteria</taxon>
        <taxon>Pseudomonadati</taxon>
        <taxon>Pseudomonadota</taxon>
        <taxon>Gammaproteobacteria</taxon>
        <taxon>Oceanospirillales</taxon>
        <taxon>Oceanospirillaceae</taxon>
        <taxon>Neptunomonas</taxon>
    </lineage>
</organism>
<evidence type="ECO:0000256" key="1">
    <source>
        <dbReference type="ARBA" id="ARBA00010876"/>
    </source>
</evidence>
<dbReference type="GO" id="GO:0003723">
    <property type="term" value="F:RNA binding"/>
    <property type="evidence" value="ECO:0007669"/>
    <property type="project" value="InterPro"/>
</dbReference>
<dbReference type="Gene3D" id="3.30.2350.10">
    <property type="entry name" value="Pseudouridine synthase"/>
    <property type="match status" value="1"/>
</dbReference>
<name>A0AAW7XME1_9GAMM</name>
<dbReference type="SUPFAM" id="SSF55120">
    <property type="entry name" value="Pseudouridine synthase"/>
    <property type="match status" value="1"/>
</dbReference>
<evidence type="ECO:0000313" key="4">
    <source>
        <dbReference type="Proteomes" id="UP001169862"/>
    </source>
</evidence>
<dbReference type="InterPro" id="IPR006145">
    <property type="entry name" value="PsdUridine_synth_RsuA/RluA"/>
</dbReference>
<dbReference type="InterPro" id="IPR006224">
    <property type="entry name" value="PsdUridine_synth_RluA-like_CS"/>
</dbReference>
<comment type="similarity">
    <text evidence="1">Belongs to the pseudouridine synthase RluA family.</text>
</comment>
<dbReference type="GO" id="GO:0000455">
    <property type="term" value="P:enzyme-directed rRNA pseudouridine synthesis"/>
    <property type="evidence" value="ECO:0007669"/>
    <property type="project" value="TreeGrafter"/>
</dbReference>
<sequence length="227" mass="25370">MSSFRIIANHADFIIINKAPGISVHKDDNESGLTMELSAALGIHVYLVHRLDKVTSGVMVFAKSADAAAEIADQFAKKTVKKFYIALSDKKPSKKQGLVKGDMIKARRGAWKLTKTNTSPAQTHFFSMSPSPGRRLFLLKPSTGKTHQLRVALKSIGAPVLGDALYSGSPADRTYLHAWQLMFSFNENHYHFIAQPEWGRFFDCPEVEAQLKRWEQPASLKWPANNE</sequence>
<comment type="caution">
    <text evidence="3">The sequence shown here is derived from an EMBL/GenBank/DDBJ whole genome shotgun (WGS) entry which is preliminary data.</text>
</comment>
<dbReference type="Pfam" id="PF00849">
    <property type="entry name" value="PseudoU_synth_2"/>
    <property type="match status" value="1"/>
</dbReference>
<dbReference type="AlphaFoldDB" id="A0AAW7XME1"/>
<dbReference type="InterPro" id="IPR020103">
    <property type="entry name" value="PsdUridine_synth_cat_dom_sf"/>
</dbReference>
<dbReference type="InterPro" id="IPR050188">
    <property type="entry name" value="RluA_PseudoU_synthase"/>
</dbReference>
<gene>
    <name evidence="3" type="ORF">Q4490_10910</name>
</gene>
<dbReference type="PANTHER" id="PTHR21600">
    <property type="entry name" value="MITOCHONDRIAL RNA PSEUDOURIDINE SYNTHASE"/>
    <property type="match status" value="1"/>
</dbReference>
<protein>
    <submittedName>
        <fullName evidence="3">TIGR01621 family pseudouridine synthase</fullName>
    </submittedName>
</protein>
<evidence type="ECO:0000259" key="2">
    <source>
        <dbReference type="Pfam" id="PF00849"/>
    </source>
</evidence>
<dbReference type="RefSeq" id="WP_303550536.1">
    <property type="nucleotide sequence ID" value="NZ_JAUOPG010000006.1"/>
</dbReference>
<dbReference type="CDD" id="cd02869">
    <property type="entry name" value="PseudoU_synth_RluA_like"/>
    <property type="match status" value="1"/>
</dbReference>
<dbReference type="InterPro" id="IPR006508">
    <property type="entry name" value="PsdUridine_synth_RluA-like"/>
</dbReference>